<dbReference type="EMBL" id="KB722668">
    <property type="protein sequence ID" value="EMS19590.1"/>
    <property type="molecule type" value="Genomic_DNA"/>
</dbReference>
<evidence type="ECO:0000313" key="1">
    <source>
        <dbReference type="EMBL" id="EMS19590.1"/>
    </source>
</evidence>
<dbReference type="RefSeq" id="XP_016270709.1">
    <property type="nucleotide sequence ID" value="XM_016418032.1"/>
</dbReference>
<evidence type="ECO:0000313" key="2">
    <source>
        <dbReference type="Proteomes" id="UP000016926"/>
    </source>
</evidence>
<sequence>MPRLSLAQTLPPELLSRIFGWLVEIRSGEKPNFLRANIKNLVEWPWTANIPDLRDCTLVCRRWRPQAQQMLFRSIAMREVDDKKLLNQLRIQPELAAAVRVLDIQLVSKDFVIDLESDDCASAIRRIEALCNTRLSILELCTRACHLVIGDVVPSQRERLVGILDSLPLKSLIDVEVDSSRYYPSSRGLVWLSVLELCSLAQRPTLRNLAVFSHRDEHAYTSPFVPIPGLHSHLTALSMQISHTQDARRLIAMAAATLRRLSIVSRNPLPGHIFAPIFASLSLLTELDVFVRVNIEGGETSWFSTILPKLGSLKRLAVNIHFADVSTLLAAPSKVQDLGYWTDETRRRPSAPFLRSLQAALSTSWTPLPYSTLRVPDPESSGDEVKREYAALVDVCRSRGVELQGLPGTGYHPLMRTQISFF</sequence>
<gene>
    <name evidence="1" type="ORF">RHTO_04365</name>
</gene>
<dbReference type="HOGENOM" id="CLU_649849_0_0_1"/>
<reference evidence="1 2" key="1">
    <citation type="journal article" date="2012" name="Nat. Commun.">
        <title>A multi-omic map of the lipid-producing yeast Rhodosporidium toruloides.</title>
        <authorList>
            <person name="Zhu Z."/>
            <person name="Zhang S."/>
            <person name="Liu H."/>
            <person name="Shen H."/>
            <person name="Lin X."/>
            <person name="Yang F."/>
            <person name="Zhou Y.J."/>
            <person name="Jin G."/>
            <person name="Ye M."/>
            <person name="Zou H."/>
            <person name="Zou H."/>
            <person name="Zhao Z.K."/>
        </authorList>
    </citation>
    <scope>NUCLEOTIDE SEQUENCE [LARGE SCALE GENOMIC DNA]</scope>
    <source>
        <strain evidence="1 2">NP11</strain>
    </source>
</reference>
<name>M7WP01_RHOT1</name>
<organism evidence="1 2">
    <name type="scientific">Rhodotorula toruloides (strain NP11)</name>
    <name type="common">Yeast</name>
    <name type="synonym">Rhodosporidium toruloides</name>
    <dbReference type="NCBI Taxonomy" id="1130832"/>
    <lineage>
        <taxon>Eukaryota</taxon>
        <taxon>Fungi</taxon>
        <taxon>Dikarya</taxon>
        <taxon>Basidiomycota</taxon>
        <taxon>Pucciniomycotina</taxon>
        <taxon>Microbotryomycetes</taxon>
        <taxon>Sporidiobolales</taxon>
        <taxon>Sporidiobolaceae</taxon>
        <taxon>Rhodotorula</taxon>
    </lineage>
</organism>
<dbReference type="Gene3D" id="1.20.1280.50">
    <property type="match status" value="1"/>
</dbReference>
<protein>
    <submittedName>
        <fullName evidence="1">Uncharacterized protein</fullName>
    </submittedName>
</protein>
<proteinExistence type="predicted"/>
<dbReference type="OrthoDB" id="2531770at2759"/>
<dbReference type="GeneID" id="27368378"/>
<keyword evidence="2" id="KW-1185">Reference proteome</keyword>
<accession>M7WP01</accession>
<dbReference type="AlphaFoldDB" id="M7WP01"/>
<dbReference type="Proteomes" id="UP000016926">
    <property type="component" value="Unassembled WGS sequence"/>
</dbReference>